<dbReference type="InterPro" id="IPR014002">
    <property type="entry name" value="Agenet_dom_plant"/>
</dbReference>
<organism evidence="2 3">
    <name type="scientific">Ilex paraguariensis</name>
    <name type="common">yerba mate</name>
    <dbReference type="NCBI Taxonomy" id="185542"/>
    <lineage>
        <taxon>Eukaryota</taxon>
        <taxon>Viridiplantae</taxon>
        <taxon>Streptophyta</taxon>
        <taxon>Embryophyta</taxon>
        <taxon>Tracheophyta</taxon>
        <taxon>Spermatophyta</taxon>
        <taxon>Magnoliopsida</taxon>
        <taxon>eudicotyledons</taxon>
        <taxon>Gunneridae</taxon>
        <taxon>Pentapetalae</taxon>
        <taxon>asterids</taxon>
        <taxon>campanulids</taxon>
        <taxon>Aquifoliales</taxon>
        <taxon>Aquifoliaceae</taxon>
        <taxon>Ilex</taxon>
    </lineage>
</organism>
<dbReference type="Proteomes" id="UP001642360">
    <property type="component" value="Unassembled WGS sequence"/>
</dbReference>
<dbReference type="PANTHER" id="PTHR31917:SF5">
    <property type="entry name" value="OS02G0204500 PROTEIN"/>
    <property type="match status" value="1"/>
</dbReference>
<dbReference type="Gene3D" id="2.30.30.140">
    <property type="match status" value="1"/>
</dbReference>
<dbReference type="InterPro" id="IPR008395">
    <property type="entry name" value="Agenet-like_dom"/>
</dbReference>
<evidence type="ECO:0000313" key="2">
    <source>
        <dbReference type="EMBL" id="CAK9164837.1"/>
    </source>
</evidence>
<dbReference type="SMART" id="SM00743">
    <property type="entry name" value="Agenet"/>
    <property type="match status" value="2"/>
</dbReference>
<dbReference type="EMBL" id="CAUOFW020004281">
    <property type="protein sequence ID" value="CAK9164837.1"/>
    <property type="molecule type" value="Genomic_DNA"/>
</dbReference>
<sequence>MRLTKGSKVEVLSRKEGSRGSWLCAEIISGNGHTYIVRYDCFSMIGEALVERVPRKDIRPCPPPVEGSDIWVLGDHVEVFHMMSWKAALIVKALGVNDFLVRLLGVCQEFSVHKSHLRARQCWINGKWIILGKKARSFEKEWSHQQMFCECSTPMLEKVDAYISQQEKLSNKYMHTSGIGMPRPSEMDADRETETRNMFHFSLDSGTSASNDADSSASSMGSCSVINGHVYYKVPFGLGTNHTEDADSQYYSDTESFTGPMGAGNHMLELQSYCRTPVC</sequence>
<reference evidence="2 3" key="1">
    <citation type="submission" date="2024-02" db="EMBL/GenBank/DDBJ databases">
        <authorList>
            <person name="Vignale AGUSTIN F."/>
            <person name="Sosa J E."/>
            <person name="Modenutti C."/>
        </authorList>
    </citation>
    <scope>NUCLEOTIDE SEQUENCE [LARGE SCALE GENOMIC DNA]</scope>
</reference>
<keyword evidence="3" id="KW-1185">Reference proteome</keyword>
<dbReference type="PANTHER" id="PTHR31917">
    <property type="entry name" value="AGENET DOMAIN-CONTAINING PROTEIN-RELATED"/>
    <property type="match status" value="1"/>
</dbReference>
<gene>
    <name evidence="2" type="ORF">ILEXP_LOCUS33986</name>
</gene>
<feature type="domain" description="Agenet" evidence="1">
    <location>
        <begin position="69"/>
        <end position="125"/>
    </location>
</feature>
<feature type="domain" description="Agenet" evidence="1">
    <location>
        <begin position="1"/>
        <end position="66"/>
    </location>
</feature>
<protein>
    <recommendedName>
        <fullName evidence="1">Agenet domain-containing protein</fullName>
    </recommendedName>
</protein>
<evidence type="ECO:0000259" key="1">
    <source>
        <dbReference type="SMART" id="SM00743"/>
    </source>
</evidence>
<evidence type="ECO:0000313" key="3">
    <source>
        <dbReference type="Proteomes" id="UP001642360"/>
    </source>
</evidence>
<comment type="caution">
    <text evidence="2">The sequence shown here is derived from an EMBL/GenBank/DDBJ whole genome shotgun (WGS) entry which is preliminary data.</text>
</comment>
<accession>A0ABC8T683</accession>
<dbReference type="CDD" id="cd20405">
    <property type="entry name" value="Tudor_Agenet_AtDUF_rpt1_3"/>
    <property type="match status" value="1"/>
</dbReference>
<proteinExistence type="predicted"/>
<name>A0ABC8T683_9AQUA</name>
<dbReference type="Pfam" id="PF05641">
    <property type="entry name" value="Agenet"/>
    <property type="match status" value="1"/>
</dbReference>
<dbReference type="AlphaFoldDB" id="A0ABC8T683"/>